<feature type="transmembrane region" description="Helical" evidence="2">
    <location>
        <begin position="130"/>
        <end position="153"/>
    </location>
</feature>
<feature type="transmembrane region" description="Helical" evidence="2">
    <location>
        <begin position="165"/>
        <end position="188"/>
    </location>
</feature>
<dbReference type="Proteomes" id="UP000576225">
    <property type="component" value="Unassembled WGS sequence"/>
</dbReference>
<feature type="transmembrane region" description="Helical" evidence="2">
    <location>
        <begin position="227"/>
        <end position="256"/>
    </location>
</feature>
<keyword evidence="2" id="KW-1133">Transmembrane helix</keyword>
<evidence type="ECO:0000256" key="1">
    <source>
        <dbReference type="SAM" id="MobiDB-lite"/>
    </source>
</evidence>
<name>A0A848AW77_9BACT</name>
<feature type="transmembrane region" description="Helical" evidence="2">
    <location>
        <begin position="20"/>
        <end position="38"/>
    </location>
</feature>
<reference evidence="3 4" key="1">
    <citation type="submission" date="2020-04" db="EMBL/GenBank/DDBJ databases">
        <authorList>
            <person name="Hitch T.C.A."/>
            <person name="Wylensek D."/>
            <person name="Clavel T."/>
        </authorList>
    </citation>
    <scope>NUCLEOTIDE SEQUENCE [LARGE SCALE GENOMIC DNA]</scope>
    <source>
        <strain evidence="3 4">COR2-253-APC-1A</strain>
    </source>
</reference>
<accession>A0A848AW77</accession>
<protein>
    <recommendedName>
        <fullName evidence="5">TrbL/VirB6 plasmid conjugal transfer protein</fullName>
    </recommendedName>
</protein>
<evidence type="ECO:0000313" key="3">
    <source>
        <dbReference type="EMBL" id="NMD84986.1"/>
    </source>
</evidence>
<gene>
    <name evidence="3" type="ORF">HF882_00150</name>
</gene>
<dbReference type="AlphaFoldDB" id="A0A848AW77"/>
<proteinExistence type="predicted"/>
<keyword evidence="2" id="KW-0472">Membrane</keyword>
<dbReference type="EMBL" id="JABAEW010000001">
    <property type="protein sequence ID" value="NMD84986.1"/>
    <property type="molecule type" value="Genomic_DNA"/>
</dbReference>
<evidence type="ECO:0000313" key="4">
    <source>
        <dbReference type="Proteomes" id="UP000576225"/>
    </source>
</evidence>
<sequence>MSGNITFQNISQTILDTLDRMHHICLGFALLLIFLSIYRNFQQFGEFLGLKYLAGVLLAMILTAVFPAMADRLFKGMLSWGTDAGRRVEEAVRVMLNVEVDGSWYEAVVIGTANLVYRGGIWIGKSLRDLMILVICGLFLILKTVSPIFIAMLTVPETKSAGVNFLTITFGFVMAPLCMIFGDLAMVWTVCQLWEHTGMAAAAAGAVGASGSASAGLALLASSPPGVIMVAAGAVGALVAFACVFVLLCVVMYAGIPWACIALFRGGGLGNALAMSLNTASNVMALSRAGLKTSRGLGGNISDMLRRGSGKDGSSGNSAGGGPK</sequence>
<feature type="region of interest" description="Disordered" evidence="1">
    <location>
        <begin position="304"/>
        <end position="324"/>
    </location>
</feature>
<dbReference type="RefSeq" id="WP_168961110.1">
    <property type="nucleotide sequence ID" value="NZ_JABAEW010000001.1"/>
</dbReference>
<feature type="transmembrane region" description="Helical" evidence="2">
    <location>
        <begin position="104"/>
        <end position="123"/>
    </location>
</feature>
<keyword evidence="2" id="KW-0812">Transmembrane</keyword>
<comment type="caution">
    <text evidence="3">The sequence shown here is derived from an EMBL/GenBank/DDBJ whole genome shotgun (WGS) entry which is preliminary data.</text>
</comment>
<evidence type="ECO:0000256" key="2">
    <source>
        <dbReference type="SAM" id="Phobius"/>
    </source>
</evidence>
<feature type="transmembrane region" description="Helical" evidence="2">
    <location>
        <begin position="200"/>
        <end position="221"/>
    </location>
</feature>
<organism evidence="3 4">
    <name type="scientific">Victivallis vadensis</name>
    <dbReference type="NCBI Taxonomy" id="172901"/>
    <lineage>
        <taxon>Bacteria</taxon>
        <taxon>Pseudomonadati</taxon>
        <taxon>Lentisphaerota</taxon>
        <taxon>Lentisphaeria</taxon>
        <taxon>Victivallales</taxon>
        <taxon>Victivallaceae</taxon>
        <taxon>Victivallis</taxon>
    </lineage>
</organism>
<evidence type="ECO:0008006" key="5">
    <source>
        <dbReference type="Google" id="ProtNLM"/>
    </source>
</evidence>
<feature type="transmembrane region" description="Helical" evidence="2">
    <location>
        <begin position="50"/>
        <end position="70"/>
    </location>
</feature>